<name>A0A0G4EGY9_VITBC</name>
<feature type="compositionally biased region" description="Basic and acidic residues" evidence="1">
    <location>
        <begin position="179"/>
        <end position="191"/>
    </location>
</feature>
<reference evidence="2 3" key="1">
    <citation type="submission" date="2014-11" db="EMBL/GenBank/DDBJ databases">
        <authorList>
            <person name="Zhu J."/>
            <person name="Qi W."/>
            <person name="Song R."/>
        </authorList>
    </citation>
    <scope>NUCLEOTIDE SEQUENCE [LARGE SCALE GENOMIC DNA]</scope>
</reference>
<dbReference type="Proteomes" id="UP000041254">
    <property type="component" value="Unassembled WGS sequence"/>
</dbReference>
<dbReference type="InParanoid" id="A0A0G4EGY9"/>
<dbReference type="AlphaFoldDB" id="A0A0G4EGY9"/>
<evidence type="ECO:0000256" key="1">
    <source>
        <dbReference type="SAM" id="MobiDB-lite"/>
    </source>
</evidence>
<dbReference type="VEuPathDB" id="CryptoDB:Vbra_11672"/>
<feature type="region of interest" description="Disordered" evidence="1">
    <location>
        <begin position="254"/>
        <end position="328"/>
    </location>
</feature>
<feature type="compositionally biased region" description="Basic residues" evidence="1">
    <location>
        <begin position="192"/>
        <end position="204"/>
    </location>
</feature>
<evidence type="ECO:0000313" key="2">
    <source>
        <dbReference type="EMBL" id="CEL94738.1"/>
    </source>
</evidence>
<feature type="compositionally biased region" description="Low complexity" evidence="1">
    <location>
        <begin position="254"/>
        <end position="277"/>
    </location>
</feature>
<accession>A0A0G4EGY9</accession>
<organism evidence="2 3">
    <name type="scientific">Vitrella brassicaformis (strain CCMP3155)</name>
    <dbReference type="NCBI Taxonomy" id="1169540"/>
    <lineage>
        <taxon>Eukaryota</taxon>
        <taxon>Sar</taxon>
        <taxon>Alveolata</taxon>
        <taxon>Colpodellida</taxon>
        <taxon>Vitrellaceae</taxon>
        <taxon>Vitrella</taxon>
    </lineage>
</organism>
<feature type="region of interest" description="Disordered" evidence="1">
    <location>
        <begin position="1"/>
        <end position="34"/>
    </location>
</feature>
<dbReference type="EMBL" id="CDMY01000226">
    <property type="protein sequence ID" value="CEL94738.1"/>
    <property type="molecule type" value="Genomic_DNA"/>
</dbReference>
<proteinExistence type="predicted"/>
<sequence length="417" mass="47279">MAHLQNGSRKPRSAAVSAAKKTKPQAGLHSGENGIARDEKRAWIDIYNHARSRWTASDREVDVTGLVGSLRSLRPAKPSRMTTHDIVDRNLKYERGNRMSFPLPIRPQSAGSRSRRLHPLLELGRLQGNVHLSQLMTRTRADSQTLDYFRRPEDRLAFFHSQPPVQTVTLIDKERRLDGARLREKGGERADRKKRARRRQRRGRKGGVLEMIAFYESKGRDWRGLPLAFNQREETYCAPKDRYSLRDIIESMPIRTPTIPSSTRPTTARGRTSTSPTSPFPSRPTSPRYAGRPVSARSAWACDTSTSVGRGSSHPVSRPLSAQRGARHDAMVPRVGAERVVEDERRHQAREESGRSEAARGEDVQVVCVADEGETDERDESDSLESWGLYESKRDLDTCERMLERRTNVNVYGLMFS</sequence>
<keyword evidence="3" id="KW-1185">Reference proteome</keyword>
<protein>
    <submittedName>
        <fullName evidence="2">Uncharacterized protein</fullName>
    </submittedName>
</protein>
<feature type="region of interest" description="Disordered" evidence="1">
    <location>
        <begin position="179"/>
        <end position="204"/>
    </location>
</feature>
<evidence type="ECO:0000313" key="3">
    <source>
        <dbReference type="Proteomes" id="UP000041254"/>
    </source>
</evidence>
<gene>
    <name evidence="2" type="ORF">Vbra_11672</name>
</gene>